<dbReference type="Proteomes" id="UP000295391">
    <property type="component" value="Unassembled WGS sequence"/>
</dbReference>
<dbReference type="SFLD" id="SFLDS00003">
    <property type="entry name" value="Haloacid_Dehalogenase"/>
    <property type="match status" value="1"/>
</dbReference>
<evidence type="ECO:0000313" key="2">
    <source>
        <dbReference type="Proteomes" id="UP000295391"/>
    </source>
</evidence>
<dbReference type="PANTHER" id="PTHR47829:SF1">
    <property type="entry name" value="HAD FAMILY PHOSPHATASE"/>
    <property type="match status" value="1"/>
</dbReference>
<dbReference type="Gene3D" id="3.40.50.1000">
    <property type="entry name" value="HAD superfamily/HAD-like"/>
    <property type="match status" value="1"/>
</dbReference>
<dbReference type="OrthoDB" id="7989657at2"/>
<dbReference type="PANTHER" id="PTHR47829">
    <property type="entry name" value="HYDROLASE, PUTATIVE (AFU_ORTHOLOGUE AFUA_1G12880)-RELATED"/>
    <property type="match status" value="1"/>
</dbReference>
<dbReference type="InterPro" id="IPR052898">
    <property type="entry name" value="ACAD10-like"/>
</dbReference>
<dbReference type="GO" id="GO:0016787">
    <property type="term" value="F:hydrolase activity"/>
    <property type="evidence" value="ECO:0007669"/>
    <property type="project" value="UniProtKB-KW"/>
</dbReference>
<dbReference type="InterPro" id="IPR023214">
    <property type="entry name" value="HAD_sf"/>
</dbReference>
<dbReference type="SUPFAM" id="SSF56784">
    <property type="entry name" value="HAD-like"/>
    <property type="match status" value="1"/>
</dbReference>
<dbReference type="RefSeq" id="WP_133571853.1">
    <property type="nucleotide sequence ID" value="NZ_SNYR01000001.1"/>
</dbReference>
<dbReference type="NCBIfam" id="TIGR01509">
    <property type="entry name" value="HAD-SF-IA-v3"/>
    <property type="match status" value="1"/>
</dbReference>
<dbReference type="AlphaFoldDB" id="A0A4V3DBN3"/>
<gene>
    <name evidence="1" type="ORF">ATL17_1225</name>
</gene>
<dbReference type="EMBL" id="SNYR01000001">
    <property type="protein sequence ID" value="TDQ67218.1"/>
    <property type="molecule type" value="Genomic_DNA"/>
</dbReference>
<reference evidence="1 2" key="1">
    <citation type="submission" date="2019-03" db="EMBL/GenBank/DDBJ databases">
        <title>Genomic Encyclopedia of Type Strains, Phase III (KMG-III): the genomes of soil and plant-associated and newly described type strains.</title>
        <authorList>
            <person name="Whitman W."/>
        </authorList>
    </citation>
    <scope>NUCLEOTIDE SEQUENCE [LARGE SCALE GENOMIC DNA]</scope>
    <source>
        <strain evidence="1 2">CGMCC 1.7002</strain>
    </source>
</reference>
<dbReference type="InterPro" id="IPR036412">
    <property type="entry name" value="HAD-like_sf"/>
</dbReference>
<name>A0A4V3DBN3_9HYPH</name>
<dbReference type="Pfam" id="PF00702">
    <property type="entry name" value="Hydrolase"/>
    <property type="match status" value="1"/>
</dbReference>
<comment type="caution">
    <text evidence="1">The sequence shown here is derived from an EMBL/GenBank/DDBJ whole genome shotgun (WGS) entry which is preliminary data.</text>
</comment>
<dbReference type="PRINTS" id="PR00413">
    <property type="entry name" value="HADHALOGNASE"/>
</dbReference>
<organism evidence="1 2">
    <name type="scientific">Maritalea mobilis</name>
    <dbReference type="NCBI Taxonomy" id="483324"/>
    <lineage>
        <taxon>Bacteria</taxon>
        <taxon>Pseudomonadati</taxon>
        <taxon>Pseudomonadota</taxon>
        <taxon>Alphaproteobacteria</taxon>
        <taxon>Hyphomicrobiales</taxon>
        <taxon>Devosiaceae</taxon>
        <taxon>Maritalea</taxon>
    </lineage>
</organism>
<accession>A0A4V3DBN3</accession>
<proteinExistence type="predicted"/>
<evidence type="ECO:0000313" key="1">
    <source>
        <dbReference type="EMBL" id="TDQ67218.1"/>
    </source>
</evidence>
<keyword evidence="2" id="KW-1185">Reference proteome</keyword>
<dbReference type="InterPro" id="IPR006439">
    <property type="entry name" value="HAD-SF_hydro_IA"/>
</dbReference>
<keyword evidence="1" id="KW-0378">Hydrolase</keyword>
<protein>
    <submittedName>
        <fullName evidence="1">Putative hydrolase of the HAD superfamily</fullName>
    </submittedName>
</protein>
<dbReference type="SFLD" id="SFLDG01129">
    <property type="entry name" value="C1.5:_HAD__Beta-PGM__Phosphata"/>
    <property type="match status" value="1"/>
</dbReference>
<sequence length="221" mass="24950">MTDRALVLDFGGVISRTMFETHPLTEKALGLAPGTLTWQGPFAPETDELWQRMQRDEITERDYWTIRAKETGQLVGKDWSKMSDFVVAARAAHPMEIIRPEFLHTIETAKANGVRLAILSNELDLFYGADFKDKLSFMADFECIVDATYTGILKPDPRAYQLIFDQMNIAPAHCVFVDDQRRNIEGARKAGMNIVHFDVQHPNKSYAEALTKLGISAVQEA</sequence>